<organism evidence="1 2">
    <name type="scientific">Candidatus Doudnabacteria bacterium RIFCSPHIGHO2_01_FULL_50_11</name>
    <dbReference type="NCBI Taxonomy" id="1817828"/>
    <lineage>
        <taxon>Bacteria</taxon>
        <taxon>Candidatus Doudnaibacteriota</taxon>
    </lineage>
</organism>
<dbReference type="Proteomes" id="UP000178377">
    <property type="component" value="Unassembled WGS sequence"/>
</dbReference>
<protein>
    <submittedName>
        <fullName evidence="1">Uncharacterized protein</fullName>
    </submittedName>
</protein>
<evidence type="ECO:0000313" key="1">
    <source>
        <dbReference type="EMBL" id="OGE89633.1"/>
    </source>
</evidence>
<proteinExistence type="predicted"/>
<reference evidence="1 2" key="1">
    <citation type="journal article" date="2016" name="Nat. Commun.">
        <title>Thousands of microbial genomes shed light on interconnected biogeochemical processes in an aquifer system.</title>
        <authorList>
            <person name="Anantharaman K."/>
            <person name="Brown C.T."/>
            <person name="Hug L.A."/>
            <person name="Sharon I."/>
            <person name="Castelle C.J."/>
            <person name="Probst A.J."/>
            <person name="Thomas B.C."/>
            <person name="Singh A."/>
            <person name="Wilkins M.J."/>
            <person name="Karaoz U."/>
            <person name="Brodie E.L."/>
            <person name="Williams K.H."/>
            <person name="Hubbard S.S."/>
            <person name="Banfield J.F."/>
        </authorList>
    </citation>
    <scope>NUCLEOTIDE SEQUENCE [LARGE SCALE GENOMIC DNA]</scope>
</reference>
<gene>
    <name evidence="1" type="ORF">A2722_02160</name>
</gene>
<dbReference type="EMBL" id="MFEO01000018">
    <property type="protein sequence ID" value="OGE89633.1"/>
    <property type="molecule type" value="Genomic_DNA"/>
</dbReference>
<name>A0A1F5PI62_9BACT</name>
<sequence length="121" mass="13343">MKVLELSGSPEISSVGEDGVRQVFVSLPVIFPEWREPSERTGEGDLNGSGKPDVLEEEAQLVQLSTSPPLYLCILPTQASKESIERLGQEAADFLKKEHFPHVFSKISLDRGGMVFLGFRV</sequence>
<accession>A0A1F5PI62</accession>
<evidence type="ECO:0000313" key="2">
    <source>
        <dbReference type="Proteomes" id="UP000178377"/>
    </source>
</evidence>
<comment type="caution">
    <text evidence="1">The sequence shown here is derived from an EMBL/GenBank/DDBJ whole genome shotgun (WGS) entry which is preliminary data.</text>
</comment>
<dbReference type="AlphaFoldDB" id="A0A1F5PI62"/>